<name>F4R490_MELLP</name>
<accession>F4R490</accession>
<dbReference type="VEuPathDB" id="FungiDB:MELLADRAFT_76334"/>
<dbReference type="OrthoDB" id="2504204at2759"/>
<organism evidence="2">
    <name type="scientific">Melampsora larici-populina (strain 98AG31 / pathotype 3-4-7)</name>
    <name type="common">Poplar leaf rust fungus</name>
    <dbReference type="NCBI Taxonomy" id="747676"/>
    <lineage>
        <taxon>Eukaryota</taxon>
        <taxon>Fungi</taxon>
        <taxon>Dikarya</taxon>
        <taxon>Basidiomycota</taxon>
        <taxon>Pucciniomycotina</taxon>
        <taxon>Pucciniomycetes</taxon>
        <taxon>Pucciniales</taxon>
        <taxon>Melampsoraceae</taxon>
        <taxon>Melampsora</taxon>
    </lineage>
</organism>
<protein>
    <submittedName>
        <fullName evidence="1">Uncharacterized protein</fullName>
    </submittedName>
</protein>
<dbReference type="InParanoid" id="F4R490"/>
<dbReference type="Proteomes" id="UP000001072">
    <property type="component" value="Unassembled WGS sequence"/>
</dbReference>
<dbReference type="KEGG" id="mlr:MELLADRAFT_76334"/>
<evidence type="ECO:0000313" key="1">
    <source>
        <dbReference type="EMBL" id="EGG12766.1"/>
    </source>
</evidence>
<dbReference type="RefSeq" id="XP_007403704.1">
    <property type="nucleotide sequence ID" value="XM_007403642.1"/>
</dbReference>
<gene>
    <name evidence="1" type="ORF">MELLADRAFT_76334</name>
</gene>
<keyword evidence="2" id="KW-1185">Reference proteome</keyword>
<sequence>MEAKLARASHRHRQLAIHHIERQRAAAIKLQPNSNITLPYHHIQSSSKEDKIAALRHRRMKAASVEDSNLIACDRPVRPVIDTNSNDMNPDQSEETEILNEQVNWRAAVSLEEVMVEKRPAKNRIDSFELVCPPISRVIALSDEPSTSDFPQEGIEEDEGWERIGIDGELELDHETEVEVPTTRSWVGVVLGLEEKPKGSEKFGI</sequence>
<dbReference type="AlphaFoldDB" id="F4R490"/>
<dbReference type="HOGENOM" id="CLU_1337767_0_0_1"/>
<evidence type="ECO:0000313" key="2">
    <source>
        <dbReference type="Proteomes" id="UP000001072"/>
    </source>
</evidence>
<reference evidence="2" key="1">
    <citation type="journal article" date="2011" name="Proc. Natl. Acad. Sci. U.S.A.">
        <title>Obligate biotrophy features unraveled by the genomic analysis of rust fungi.</title>
        <authorList>
            <person name="Duplessis S."/>
            <person name="Cuomo C.A."/>
            <person name="Lin Y.-C."/>
            <person name="Aerts A."/>
            <person name="Tisserant E."/>
            <person name="Veneault-Fourrey C."/>
            <person name="Joly D.L."/>
            <person name="Hacquard S."/>
            <person name="Amselem J."/>
            <person name="Cantarel B.L."/>
            <person name="Chiu R."/>
            <person name="Coutinho P.M."/>
            <person name="Feau N."/>
            <person name="Field M."/>
            <person name="Frey P."/>
            <person name="Gelhaye E."/>
            <person name="Goldberg J."/>
            <person name="Grabherr M.G."/>
            <person name="Kodira C.D."/>
            <person name="Kohler A."/>
            <person name="Kuees U."/>
            <person name="Lindquist E.A."/>
            <person name="Lucas S.M."/>
            <person name="Mago R."/>
            <person name="Mauceli E."/>
            <person name="Morin E."/>
            <person name="Murat C."/>
            <person name="Pangilinan J.L."/>
            <person name="Park R."/>
            <person name="Pearson M."/>
            <person name="Quesneville H."/>
            <person name="Rouhier N."/>
            <person name="Sakthikumar S."/>
            <person name="Salamov A.A."/>
            <person name="Schmutz J."/>
            <person name="Selles B."/>
            <person name="Shapiro H."/>
            <person name="Tanguay P."/>
            <person name="Tuskan G.A."/>
            <person name="Henrissat B."/>
            <person name="Van de Peer Y."/>
            <person name="Rouze P."/>
            <person name="Ellis J.G."/>
            <person name="Dodds P.N."/>
            <person name="Schein J.E."/>
            <person name="Zhong S."/>
            <person name="Hamelin R.C."/>
            <person name="Grigoriev I.V."/>
            <person name="Szabo L.J."/>
            <person name="Martin F."/>
        </authorList>
    </citation>
    <scope>NUCLEOTIDE SEQUENCE [LARGE SCALE GENOMIC DNA]</scope>
    <source>
        <strain evidence="2">98AG31 / pathotype 3-4-7</strain>
    </source>
</reference>
<dbReference type="EMBL" id="GL883090">
    <property type="protein sequence ID" value="EGG12766.1"/>
    <property type="molecule type" value="Genomic_DNA"/>
</dbReference>
<dbReference type="GeneID" id="18932764"/>
<proteinExistence type="predicted"/>